<dbReference type="AlphaFoldDB" id="A0A0K1P8Z0"/>
<evidence type="ECO:0000313" key="2">
    <source>
        <dbReference type="EMBL" id="AKU89990.1"/>
    </source>
</evidence>
<accession>A0A0K1P8Z0</accession>
<feature type="chain" id="PRO_5005465313" evidence="1">
    <location>
        <begin position="26"/>
        <end position="629"/>
    </location>
</feature>
<evidence type="ECO:0000256" key="1">
    <source>
        <dbReference type="SAM" id="SignalP"/>
    </source>
</evidence>
<dbReference type="Pfam" id="PF13584">
    <property type="entry name" value="BatD"/>
    <property type="match status" value="3"/>
</dbReference>
<feature type="signal peptide" evidence="1">
    <location>
        <begin position="1"/>
        <end position="25"/>
    </location>
</feature>
<gene>
    <name evidence="2" type="ORF">AKJ08_0377</name>
</gene>
<dbReference type="PANTHER" id="PTHR40940:SF2">
    <property type="entry name" value="BATD"/>
    <property type="match status" value="1"/>
</dbReference>
<organism evidence="2 3">
    <name type="scientific">Vulgatibacter incomptus</name>
    <dbReference type="NCBI Taxonomy" id="1391653"/>
    <lineage>
        <taxon>Bacteria</taxon>
        <taxon>Pseudomonadati</taxon>
        <taxon>Myxococcota</taxon>
        <taxon>Myxococcia</taxon>
        <taxon>Myxococcales</taxon>
        <taxon>Cystobacterineae</taxon>
        <taxon>Vulgatibacteraceae</taxon>
        <taxon>Vulgatibacter</taxon>
    </lineage>
</organism>
<dbReference type="KEGG" id="vin:AKJ08_0377"/>
<dbReference type="PANTHER" id="PTHR40940">
    <property type="entry name" value="PROTEIN BATD-RELATED"/>
    <property type="match status" value="1"/>
</dbReference>
<proteinExistence type="predicted"/>
<dbReference type="EMBL" id="CP012332">
    <property type="protein sequence ID" value="AKU89990.1"/>
    <property type="molecule type" value="Genomic_DNA"/>
</dbReference>
<name>A0A0K1P8Z0_9BACT</name>
<keyword evidence="1" id="KW-0732">Signal</keyword>
<dbReference type="InterPro" id="IPR025738">
    <property type="entry name" value="BatD"/>
</dbReference>
<dbReference type="Proteomes" id="UP000055590">
    <property type="component" value="Chromosome"/>
</dbReference>
<evidence type="ECO:0000313" key="3">
    <source>
        <dbReference type="Proteomes" id="UP000055590"/>
    </source>
</evidence>
<keyword evidence="3" id="KW-1185">Reference proteome</keyword>
<protein>
    <submittedName>
        <fullName evidence="2">BatD</fullName>
    </submittedName>
</protein>
<dbReference type="RefSeq" id="WP_050724498.1">
    <property type="nucleotide sequence ID" value="NZ_CP012332.1"/>
</dbReference>
<reference evidence="2 3" key="1">
    <citation type="submission" date="2015-08" db="EMBL/GenBank/DDBJ databases">
        <authorList>
            <person name="Babu N.S."/>
            <person name="Beckwith C.J."/>
            <person name="Beseler K.G."/>
            <person name="Brison A."/>
            <person name="Carone J.V."/>
            <person name="Caskin T.P."/>
            <person name="Diamond M."/>
            <person name="Durham M.E."/>
            <person name="Foxe J.M."/>
            <person name="Go M."/>
            <person name="Henderson B.A."/>
            <person name="Jones I.B."/>
            <person name="McGettigan J.A."/>
            <person name="Micheletti S.J."/>
            <person name="Nasrallah M.E."/>
            <person name="Ortiz D."/>
            <person name="Piller C.R."/>
            <person name="Privatt S.R."/>
            <person name="Schneider S.L."/>
            <person name="Sharp S."/>
            <person name="Smith T.C."/>
            <person name="Stanton J.D."/>
            <person name="Ullery H.E."/>
            <person name="Wilson R.J."/>
            <person name="Serrano M.G."/>
            <person name="Buck G."/>
            <person name="Lee V."/>
            <person name="Wang Y."/>
            <person name="Carvalho R."/>
            <person name="Voegtly L."/>
            <person name="Shi R."/>
            <person name="Duckworth R."/>
            <person name="Johnson A."/>
            <person name="Loviza R."/>
            <person name="Walstead R."/>
            <person name="Shah Z."/>
            <person name="Kiflezghi M."/>
            <person name="Wade K."/>
            <person name="Ball S.L."/>
            <person name="Bradley K.W."/>
            <person name="Asai D.J."/>
            <person name="Bowman C.A."/>
            <person name="Russell D.A."/>
            <person name="Pope W.H."/>
            <person name="Jacobs-Sera D."/>
            <person name="Hendrix R.W."/>
            <person name="Hatfull G.F."/>
        </authorList>
    </citation>
    <scope>NUCLEOTIDE SEQUENCE [LARGE SCALE GENOMIC DNA]</scope>
    <source>
        <strain evidence="2 3">DSM 27710</strain>
    </source>
</reference>
<sequence length="629" mass="66745">MRGAGLVRAAMATALLLAHVGLPFAARADDALEYYATVDRDSIGLDETVTLSVTLAVNGNKEPKPFELPQAPDFDVVSQGRSEQYAMGFGTGGGGFKKTRVYTIVLRPTREGELAIRPGVAVLEGRRYETGRLTIRVGGTGQGQARNGPAPRASPRASPFGGFPGGFPPLPGQDDDFDPFGTGAPPAEGDVLLRASVDKREVYPGEQVTLTIALLSRMDVGGIDGFQIPKFDGFWTEDLESPTQISGQTKVIDGVPWRVYLLRRRALFPLRDGVLSIQPAEVDVVTGNGFFSRRGKAKRRSQPIEITVKPLPGGAPAGFAPASVGTWTLDAEASPKTAAWGAPITLRLSASGVGNLRSLELPKLPEIDGMKTFEPTLSDEVTVQRGHFGGRRTLEYVLVPERAGAFTIPALELPYFDPATETFDVAKTASIELTVLPGKEAAPQPAAPEARPMARGDDSGGLAGIRTAAVLEGARTPLHERPWFVFALGLPALALLGSFAVPRLRAARERGEGDRRAKGAGRLAQRRLAGAQALADDGDPRVFEELDRALHAYLESRYGRSAFGLTRDRLSSFLTDAGAPPHAIEALRDALDACDAGRFAPGTMDAGAARRALSSATGAVDALEAGRSR</sequence>
<dbReference type="STRING" id="1391653.AKJ08_0377"/>